<name>A0ABN8QRQ3_9CNID</name>
<gene>
    <name evidence="2" type="ORF">PEVE_00006115</name>
</gene>
<proteinExistence type="predicted"/>
<feature type="domain" description="Tox-ART-HYD1" evidence="1">
    <location>
        <begin position="72"/>
        <end position="157"/>
    </location>
</feature>
<accession>A0ABN8QRQ3</accession>
<protein>
    <recommendedName>
        <fullName evidence="1">Tox-ART-HYD1 domain-containing protein</fullName>
    </recommendedName>
</protein>
<organism evidence="2 3">
    <name type="scientific">Porites evermanni</name>
    <dbReference type="NCBI Taxonomy" id="104178"/>
    <lineage>
        <taxon>Eukaryota</taxon>
        <taxon>Metazoa</taxon>
        <taxon>Cnidaria</taxon>
        <taxon>Anthozoa</taxon>
        <taxon>Hexacorallia</taxon>
        <taxon>Scleractinia</taxon>
        <taxon>Fungiina</taxon>
        <taxon>Poritidae</taxon>
        <taxon>Porites</taxon>
    </lineage>
</organism>
<evidence type="ECO:0000259" key="1">
    <source>
        <dbReference type="Pfam" id="PF15633"/>
    </source>
</evidence>
<evidence type="ECO:0000313" key="2">
    <source>
        <dbReference type="EMBL" id="CAH3167642.1"/>
    </source>
</evidence>
<dbReference type="InterPro" id="IPR028920">
    <property type="entry name" value="Tox-ART-HYD1_dom"/>
</dbReference>
<reference evidence="2 3" key="1">
    <citation type="submission" date="2022-05" db="EMBL/GenBank/DDBJ databases">
        <authorList>
            <consortium name="Genoscope - CEA"/>
            <person name="William W."/>
        </authorList>
    </citation>
    <scope>NUCLEOTIDE SEQUENCE [LARGE SCALE GENOMIC DNA]</scope>
</reference>
<sequence>MLYGSTIWSNWPADNLTRILKLQKRAARVILGANTRSNSVNLFNKSGWLSFYDEAKVNKSPTRKLPQLHTYYHYTDQRGVKGISKSKEIKASTDTTNDAVYGPGVYLTSMDPRNDPKDIIRNNYDDGPRVVNNPKMAAKVENVVAVKLDRNEVEKVYIQRPRRVLVQGRSSTRRQS</sequence>
<dbReference type="Pfam" id="PF15633">
    <property type="entry name" value="Tox-ART-HYD1"/>
    <property type="match status" value="1"/>
</dbReference>
<evidence type="ECO:0000313" key="3">
    <source>
        <dbReference type="Proteomes" id="UP001159427"/>
    </source>
</evidence>
<dbReference type="EMBL" id="CALNXI010001395">
    <property type="protein sequence ID" value="CAH3167642.1"/>
    <property type="molecule type" value="Genomic_DNA"/>
</dbReference>
<dbReference type="Proteomes" id="UP001159427">
    <property type="component" value="Unassembled WGS sequence"/>
</dbReference>
<comment type="caution">
    <text evidence="2">The sequence shown here is derived from an EMBL/GenBank/DDBJ whole genome shotgun (WGS) entry which is preliminary data.</text>
</comment>
<keyword evidence="3" id="KW-1185">Reference proteome</keyword>